<dbReference type="SMART" id="SM00248">
    <property type="entry name" value="ANK"/>
    <property type="match status" value="3"/>
</dbReference>
<gene>
    <name evidence="4" type="ORF">PSALAMII_LOCUS7360</name>
</gene>
<name>A0A9W4JGJ9_9EURO</name>
<sequence length="185" mass="20697">MAKICLTYLLMEDSEYDEGESSSFTGSFLEYSAAHWPDHSRNMAFTSNKKEADRVHRLYDISGKPFSMWFPSFWQAVRPYERTPAMSALYLAAFNGHEHEVHSILGMDKSDINTPDDTTTYPVMWASLNGHDRVVKLLLDEGADVNAQGGEYGNSLQAACSGGYAKIAHMLLERGVNINVRGGEY</sequence>
<dbReference type="Pfam" id="PF12796">
    <property type="entry name" value="Ank_2"/>
    <property type="match status" value="1"/>
</dbReference>
<keyword evidence="1" id="KW-0677">Repeat</keyword>
<evidence type="ECO:0000313" key="4">
    <source>
        <dbReference type="EMBL" id="CAG8397932.1"/>
    </source>
</evidence>
<dbReference type="OrthoDB" id="4290694at2759"/>
<evidence type="ECO:0000313" key="5">
    <source>
        <dbReference type="Proteomes" id="UP001152592"/>
    </source>
</evidence>
<proteinExistence type="predicted"/>
<evidence type="ECO:0000256" key="1">
    <source>
        <dbReference type="ARBA" id="ARBA00022737"/>
    </source>
</evidence>
<evidence type="ECO:0000256" key="2">
    <source>
        <dbReference type="ARBA" id="ARBA00023043"/>
    </source>
</evidence>
<evidence type="ECO:0000256" key="3">
    <source>
        <dbReference type="PROSITE-ProRule" id="PRU00023"/>
    </source>
</evidence>
<dbReference type="Gene3D" id="1.25.40.20">
    <property type="entry name" value="Ankyrin repeat-containing domain"/>
    <property type="match status" value="1"/>
</dbReference>
<dbReference type="EMBL" id="CAJVPD010000250">
    <property type="protein sequence ID" value="CAG8397932.1"/>
    <property type="molecule type" value="Genomic_DNA"/>
</dbReference>
<dbReference type="SUPFAM" id="SSF48403">
    <property type="entry name" value="Ankyrin repeat"/>
    <property type="match status" value="1"/>
</dbReference>
<dbReference type="AlphaFoldDB" id="A0A9W4JGJ9"/>
<organism evidence="4 5">
    <name type="scientific">Penicillium salamii</name>
    <dbReference type="NCBI Taxonomy" id="1612424"/>
    <lineage>
        <taxon>Eukaryota</taxon>
        <taxon>Fungi</taxon>
        <taxon>Dikarya</taxon>
        <taxon>Ascomycota</taxon>
        <taxon>Pezizomycotina</taxon>
        <taxon>Eurotiomycetes</taxon>
        <taxon>Eurotiomycetidae</taxon>
        <taxon>Eurotiales</taxon>
        <taxon>Aspergillaceae</taxon>
        <taxon>Penicillium</taxon>
    </lineage>
</organism>
<comment type="caution">
    <text evidence="4">The sequence shown here is derived from an EMBL/GenBank/DDBJ whole genome shotgun (WGS) entry which is preliminary data.</text>
</comment>
<dbReference type="InterPro" id="IPR036770">
    <property type="entry name" value="Ankyrin_rpt-contain_sf"/>
</dbReference>
<reference evidence="4" key="1">
    <citation type="submission" date="2021-07" db="EMBL/GenBank/DDBJ databases">
        <authorList>
            <person name="Branca A.L. A."/>
        </authorList>
    </citation>
    <scope>NUCLEOTIDE SEQUENCE</scope>
</reference>
<evidence type="ECO:0008006" key="6">
    <source>
        <dbReference type="Google" id="ProtNLM"/>
    </source>
</evidence>
<dbReference type="InterPro" id="IPR051631">
    <property type="entry name" value="Ankyrin-KH/SAM_domain"/>
</dbReference>
<keyword evidence="2 3" id="KW-0040">ANK repeat</keyword>
<accession>A0A9W4JGJ9</accession>
<dbReference type="PANTHER" id="PTHR23206:SF8">
    <property type="entry name" value="ANKYRIN REPEAT AND KH DOMAIN-CONTAINING 1"/>
    <property type="match status" value="1"/>
</dbReference>
<dbReference type="InterPro" id="IPR002110">
    <property type="entry name" value="Ankyrin_rpt"/>
</dbReference>
<dbReference type="PROSITE" id="PS50088">
    <property type="entry name" value="ANK_REPEAT"/>
    <property type="match status" value="1"/>
</dbReference>
<dbReference type="PRINTS" id="PR01415">
    <property type="entry name" value="ANKYRIN"/>
</dbReference>
<dbReference type="PANTHER" id="PTHR23206">
    <property type="entry name" value="MASK PROTEIN"/>
    <property type="match status" value="1"/>
</dbReference>
<protein>
    <recommendedName>
        <fullName evidence="6">Ankyrin</fullName>
    </recommendedName>
</protein>
<feature type="repeat" description="ANK" evidence="3">
    <location>
        <begin position="118"/>
        <end position="150"/>
    </location>
</feature>
<dbReference type="PROSITE" id="PS50297">
    <property type="entry name" value="ANK_REP_REGION"/>
    <property type="match status" value="1"/>
</dbReference>
<dbReference type="Proteomes" id="UP001152592">
    <property type="component" value="Unassembled WGS sequence"/>
</dbReference>